<evidence type="ECO:0000313" key="1">
    <source>
        <dbReference type="EMBL" id="CUS04905.2"/>
    </source>
</evidence>
<accession>A0A160T760</accession>
<dbReference type="InterPro" id="IPR045990">
    <property type="entry name" value="DUF5946"/>
</dbReference>
<dbReference type="Pfam" id="PF19371">
    <property type="entry name" value="DUF5946"/>
    <property type="match status" value="1"/>
</dbReference>
<keyword evidence="2" id="KW-1185">Reference proteome</keyword>
<reference evidence="1" key="1">
    <citation type="submission" date="2016-01" db="EMBL/GenBank/DDBJ databases">
        <authorList>
            <person name="Mcilroy J.S."/>
            <person name="Karst M S."/>
            <person name="Albertsen M."/>
        </authorList>
    </citation>
    <scope>NUCLEOTIDE SEQUENCE</scope>
    <source>
        <strain evidence="1">Cfx-K</strain>
    </source>
</reference>
<evidence type="ECO:0000313" key="2">
    <source>
        <dbReference type="Proteomes" id="UP000215027"/>
    </source>
</evidence>
<dbReference type="OrthoDB" id="4638711at2"/>
<dbReference type="EMBL" id="LN890655">
    <property type="protein sequence ID" value="CUS04905.2"/>
    <property type="molecule type" value="Genomic_DNA"/>
</dbReference>
<dbReference type="KEGG" id="pbf:CFX0092_A3027"/>
<gene>
    <name evidence="1" type="ORF">CFX0092_A3027</name>
</gene>
<organism evidence="1 2">
    <name type="scientific">Candidatus Promineifilum breve</name>
    <dbReference type="NCBI Taxonomy" id="1806508"/>
    <lineage>
        <taxon>Bacteria</taxon>
        <taxon>Bacillati</taxon>
        <taxon>Chloroflexota</taxon>
        <taxon>Ardenticatenia</taxon>
        <taxon>Candidatus Promineifilales</taxon>
        <taxon>Candidatus Promineifilaceae</taxon>
        <taxon>Candidatus Promineifilum</taxon>
    </lineage>
</organism>
<sequence length="120" mass="13533">MLFWENERPELGEVHHLMVLCYHLQHPSLYSAEGLAYARGLLADFIERGLSPADVRRRNREQVASGNRSWSVTARPGNQGAYERPIDWTMTAVDIVEGGAEAYCANVRALARTIYEALTQ</sequence>
<protein>
    <submittedName>
        <fullName evidence="1">Uncharacterized protein</fullName>
    </submittedName>
</protein>
<name>A0A160T760_9CHLR</name>
<dbReference type="AlphaFoldDB" id="A0A160T760"/>
<proteinExistence type="predicted"/>
<dbReference type="Proteomes" id="UP000215027">
    <property type="component" value="Chromosome I"/>
</dbReference>